<dbReference type="Pfam" id="PF00691">
    <property type="entry name" value="OmpA"/>
    <property type="match status" value="1"/>
</dbReference>
<dbReference type="PANTHER" id="PTHR30329">
    <property type="entry name" value="STATOR ELEMENT OF FLAGELLAR MOTOR COMPLEX"/>
    <property type="match status" value="1"/>
</dbReference>
<evidence type="ECO:0000256" key="4">
    <source>
        <dbReference type="PROSITE-ProRule" id="PRU00473"/>
    </source>
</evidence>
<dbReference type="PROSITE" id="PS51123">
    <property type="entry name" value="OMPA_2"/>
    <property type="match status" value="1"/>
</dbReference>
<comment type="subcellular location">
    <subcellularLocation>
        <location evidence="1">Cell outer membrane</location>
    </subcellularLocation>
</comment>
<dbReference type="GO" id="GO:0009279">
    <property type="term" value="C:cell outer membrane"/>
    <property type="evidence" value="ECO:0007669"/>
    <property type="project" value="UniProtKB-SubCell"/>
</dbReference>
<reference evidence="8" key="1">
    <citation type="submission" date="2017-09" db="EMBL/GenBank/DDBJ databases">
        <authorList>
            <person name="Varghese N."/>
            <person name="Submissions S."/>
        </authorList>
    </citation>
    <scope>NUCLEOTIDE SEQUENCE [LARGE SCALE GENOMIC DNA]</scope>
    <source>
        <strain evidence="8">C7</strain>
    </source>
</reference>
<evidence type="ECO:0000256" key="1">
    <source>
        <dbReference type="ARBA" id="ARBA00004442"/>
    </source>
</evidence>
<dbReference type="PRINTS" id="PR01021">
    <property type="entry name" value="OMPADOMAIN"/>
</dbReference>
<proteinExistence type="predicted"/>
<evidence type="ECO:0000256" key="5">
    <source>
        <dbReference type="SAM" id="MobiDB-lite"/>
    </source>
</evidence>
<accession>A0A2C9CN83</accession>
<dbReference type="EMBL" id="OCTN01000001">
    <property type="protein sequence ID" value="SOH92703.1"/>
    <property type="molecule type" value="Genomic_DNA"/>
</dbReference>
<dbReference type="Proteomes" id="UP000220034">
    <property type="component" value="Unassembled WGS sequence"/>
</dbReference>
<protein>
    <submittedName>
        <fullName evidence="7">OmpA-OmpF porin, OOP family</fullName>
    </submittedName>
</protein>
<dbReference type="AlphaFoldDB" id="A0A2C9CN83"/>
<keyword evidence="3" id="KW-0998">Cell outer membrane</keyword>
<dbReference type="CDD" id="cd07185">
    <property type="entry name" value="OmpA_C-like"/>
    <property type="match status" value="1"/>
</dbReference>
<feature type="region of interest" description="Disordered" evidence="5">
    <location>
        <begin position="603"/>
        <end position="622"/>
    </location>
</feature>
<dbReference type="OrthoDB" id="5525824at2"/>
<keyword evidence="2 4" id="KW-0472">Membrane</keyword>
<dbReference type="RefSeq" id="WP_097928268.1">
    <property type="nucleotide sequence ID" value="NZ_OCTN01000001.1"/>
</dbReference>
<dbReference type="Gene3D" id="3.30.1330.60">
    <property type="entry name" value="OmpA-like domain"/>
    <property type="match status" value="1"/>
</dbReference>
<dbReference type="InterPro" id="IPR050330">
    <property type="entry name" value="Bact_OuterMem_StrucFunc"/>
</dbReference>
<dbReference type="InterPro" id="IPR036737">
    <property type="entry name" value="OmpA-like_sf"/>
</dbReference>
<dbReference type="InterPro" id="IPR006664">
    <property type="entry name" value="OMP_bac"/>
</dbReference>
<feature type="domain" description="OmpA-like" evidence="6">
    <location>
        <begin position="491"/>
        <end position="608"/>
    </location>
</feature>
<gene>
    <name evidence="7" type="ORF">SAMN06273572_101551</name>
</gene>
<evidence type="ECO:0000313" key="8">
    <source>
        <dbReference type="Proteomes" id="UP000220034"/>
    </source>
</evidence>
<sequence>MKVIAIIVALAGFGASGVGAWHLARIGADEFEGQTQRTVGTALSAAGQDWVTATADGFNVTLTGNAPSEAARFRALEVAEAVMRREHITDQIVLSDAAIAVPDPLSFDILLAPDLVTLLGSTPATLTDALPQMAEVFDRRVVDLTRVVETEPQADWQQTMALLGTIAPQIATGRIMVTDGTVSIEAALPDAEIRQQLLAEIAAATPAGQEMALSLSAPRMTLSPYPFDLSVQDGAFQLGACAAESEEDSNTITRQVAATSGQNDLECSVALGAPDADWTHTVQLSIEMLNELSDAAISIRDRVVALSIPDDLEQARLDTVTGQFETDLPDGYSLRVITITPEVAPDSIITPPRDMTLTIAPDRLSAVGAVTGEAGVETMLSYAESEFPGRELSLDLIADLPGTAPPLADALALVDVLAMLDTGTIRIDVGSVNITGRGAGNGLADNITAILEERLSGDRTIMVKVEEYELEQAATAVTLEVLHKTLAECQQQVTAVQAVDRIIFAPSSATLEIASAPPLDAIARILATCPDLNVTVEAYTDSSGGEEMNQTISQRRADSVLDALLARGVFLDRMTATGYGEASPIADNGTAEGREANRRIEFTLTEAPAADETTPVEEDEAQ</sequence>
<name>A0A2C9CN83_9RHOB</name>
<evidence type="ECO:0000259" key="6">
    <source>
        <dbReference type="PROSITE" id="PS51123"/>
    </source>
</evidence>
<dbReference type="InterPro" id="IPR006665">
    <property type="entry name" value="OmpA-like"/>
</dbReference>
<evidence type="ECO:0000256" key="3">
    <source>
        <dbReference type="ARBA" id="ARBA00023237"/>
    </source>
</evidence>
<evidence type="ECO:0000256" key="2">
    <source>
        <dbReference type="ARBA" id="ARBA00023136"/>
    </source>
</evidence>
<dbReference type="PANTHER" id="PTHR30329:SF21">
    <property type="entry name" value="LIPOPROTEIN YIAD-RELATED"/>
    <property type="match status" value="1"/>
</dbReference>
<evidence type="ECO:0000313" key="7">
    <source>
        <dbReference type="EMBL" id="SOH92703.1"/>
    </source>
</evidence>
<keyword evidence="8" id="KW-1185">Reference proteome</keyword>
<organism evidence="7 8">
    <name type="scientific">Pontivivens marinum</name>
    <dbReference type="NCBI Taxonomy" id="1690039"/>
    <lineage>
        <taxon>Bacteria</taxon>
        <taxon>Pseudomonadati</taxon>
        <taxon>Pseudomonadota</taxon>
        <taxon>Alphaproteobacteria</taxon>
        <taxon>Rhodobacterales</taxon>
        <taxon>Paracoccaceae</taxon>
        <taxon>Pontivivens</taxon>
    </lineage>
</organism>
<dbReference type="Gene3D" id="3.40.1520.20">
    <property type="match status" value="2"/>
</dbReference>
<dbReference type="SUPFAM" id="SSF103088">
    <property type="entry name" value="OmpA-like"/>
    <property type="match status" value="1"/>
</dbReference>